<dbReference type="Proteomes" id="UP000072794">
    <property type="component" value="Unassembled WGS sequence"/>
</dbReference>
<evidence type="ECO:0000259" key="1">
    <source>
        <dbReference type="Pfam" id="PF18756"/>
    </source>
</evidence>
<gene>
    <name evidence="2" type="ORF">ERS132414_02225</name>
</gene>
<feature type="domain" description="Nucleotide modification associated" evidence="1">
    <location>
        <begin position="1"/>
        <end position="79"/>
    </location>
</feature>
<dbReference type="RefSeq" id="WP_044777388.1">
    <property type="nucleotide sequence ID" value="NZ_CEDY01000169.1"/>
</dbReference>
<reference evidence="2 3" key="1">
    <citation type="submission" date="2016-02" db="EMBL/GenBank/DDBJ databases">
        <authorList>
            <consortium name="Pathogen Informatics"/>
        </authorList>
    </citation>
    <scope>NUCLEOTIDE SEQUENCE [LARGE SCALE GENOMIC DNA]</scope>
    <source>
        <strain evidence="2 3">LSS52</strain>
    </source>
</reference>
<organism evidence="2 3">
    <name type="scientific">Streptococcus suis</name>
    <dbReference type="NCBI Taxonomy" id="1307"/>
    <lineage>
        <taxon>Bacteria</taxon>
        <taxon>Bacillati</taxon>
        <taxon>Bacillota</taxon>
        <taxon>Bacilli</taxon>
        <taxon>Lactobacillales</taxon>
        <taxon>Streptococcaceae</taxon>
        <taxon>Streptococcus</taxon>
    </lineage>
</organism>
<proteinExistence type="predicted"/>
<protein>
    <recommendedName>
        <fullName evidence="1">Nucleotide modification associated domain-containing protein</fullName>
    </recommendedName>
</protein>
<evidence type="ECO:0000313" key="2">
    <source>
        <dbReference type="EMBL" id="CYV14665.1"/>
    </source>
</evidence>
<accession>A0A0Z8HCH2</accession>
<dbReference type="InterPro" id="IPR040613">
    <property type="entry name" value="Nmad4"/>
</dbReference>
<dbReference type="AlphaFoldDB" id="A0A0Z8HCH2"/>
<dbReference type="Pfam" id="PF18756">
    <property type="entry name" value="Nmad4"/>
    <property type="match status" value="1"/>
</dbReference>
<evidence type="ECO:0000313" key="3">
    <source>
        <dbReference type="Proteomes" id="UP000072794"/>
    </source>
</evidence>
<dbReference type="EMBL" id="FIHA01000067">
    <property type="protein sequence ID" value="CYV14665.1"/>
    <property type="molecule type" value="Genomic_DNA"/>
</dbReference>
<sequence length="82" mass="9631">MTTTLEKLYETYPTTASIIPYKEWVIVASKGNKETVVEIYEIVDSLEEFELYECRLNRIYKESIIVTDLGHAVKWVFDMFGE</sequence>
<name>A0A0Z8HCH2_STRSU</name>